<evidence type="ECO:0000313" key="2">
    <source>
        <dbReference type="EMBL" id="GGO64653.1"/>
    </source>
</evidence>
<reference evidence="3" key="1">
    <citation type="journal article" date="2019" name="Int. J. Syst. Evol. Microbiol.">
        <title>The Global Catalogue of Microorganisms (GCM) 10K type strain sequencing project: providing services to taxonomists for standard genome sequencing and annotation.</title>
        <authorList>
            <consortium name="The Broad Institute Genomics Platform"/>
            <consortium name="The Broad Institute Genome Sequencing Center for Infectious Disease"/>
            <person name="Wu L."/>
            <person name="Ma J."/>
        </authorList>
    </citation>
    <scope>NUCLEOTIDE SEQUENCE [LARGE SCALE GENOMIC DNA]</scope>
    <source>
        <strain evidence="3">CGMCC 4.7181</strain>
    </source>
</reference>
<evidence type="ECO:0000313" key="3">
    <source>
        <dbReference type="Proteomes" id="UP000638043"/>
    </source>
</evidence>
<comment type="caution">
    <text evidence="2">The sequence shown here is derived from an EMBL/GenBank/DDBJ whole genome shotgun (WGS) entry which is preliminary data.</text>
</comment>
<dbReference type="RefSeq" id="WP_188701465.1">
    <property type="nucleotide sequence ID" value="NZ_BMMQ01000005.1"/>
</dbReference>
<keyword evidence="1" id="KW-0812">Transmembrane</keyword>
<gene>
    <name evidence="2" type="ORF">GCM10010910_20040</name>
</gene>
<sequence>MRSLGVIILAIIATLAGLFGVMSLGLSGLTLAGPGLMVIEYPDSDDFERSSGIVVGLIELTIWFLLIVAAVIVGIRGGRPRRARRAVVWISAGLSTILVLTGLTIVLSTVPRSLV</sequence>
<keyword evidence="1" id="KW-1133">Transmembrane helix</keyword>
<dbReference type="Proteomes" id="UP000638043">
    <property type="component" value="Unassembled WGS sequence"/>
</dbReference>
<name>A0ABQ2N6D3_9MICO</name>
<feature type="transmembrane region" description="Helical" evidence="1">
    <location>
        <begin position="52"/>
        <end position="75"/>
    </location>
</feature>
<protein>
    <submittedName>
        <fullName evidence="2">Uncharacterized protein</fullName>
    </submittedName>
</protein>
<feature type="transmembrane region" description="Helical" evidence="1">
    <location>
        <begin position="87"/>
        <end position="110"/>
    </location>
</feature>
<keyword evidence="1" id="KW-0472">Membrane</keyword>
<dbReference type="EMBL" id="BMMQ01000005">
    <property type="protein sequence ID" value="GGO64653.1"/>
    <property type="molecule type" value="Genomic_DNA"/>
</dbReference>
<organism evidence="2 3">
    <name type="scientific">Microbacterium nanhaiense</name>
    <dbReference type="NCBI Taxonomy" id="1301026"/>
    <lineage>
        <taxon>Bacteria</taxon>
        <taxon>Bacillati</taxon>
        <taxon>Actinomycetota</taxon>
        <taxon>Actinomycetes</taxon>
        <taxon>Micrococcales</taxon>
        <taxon>Microbacteriaceae</taxon>
        <taxon>Microbacterium</taxon>
    </lineage>
</organism>
<evidence type="ECO:0000256" key="1">
    <source>
        <dbReference type="SAM" id="Phobius"/>
    </source>
</evidence>
<keyword evidence="3" id="KW-1185">Reference proteome</keyword>
<proteinExistence type="predicted"/>
<feature type="transmembrane region" description="Helical" evidence="1">
    <location>
        <begin position="7"/>
        <end position="32"/>
    </location>
</feature>
<accession>A0ABQ2N6D3</accession>